<feature type="domain" description="Type 4 secretion system PilS N-terminal" evidence="1">
    <location>
        <begin position="47"/>
        <end position="164"/>
    </location>
</feature>
<gene>
    <name evidence="2" type="ORF">ASAP_2961</name>
</gene>
<dbReference type="AlphaFoldDB" id="A0A060QLS0"/>
<name>A0A060QLS0_9PROT</name>
<evidence type="ECO:0000313" key="2">
    <source>
        <dbReference type="EMBL" id="CDG41006.1"/>
    </source>
</evidence>
<dbReference type="Pfam" id="PF08805">
    <property type="entry name" value="PilS"/>
    <property type="match status" value="1"/>
</dbReference>
<accession>A0A060QLS0</accession>
<dbReference type="InterPro" id="IPR014911">
    <property type="entry name" value="PilS_N"/>
</dbReference>
<reference evidence="2 3" key="1">
    <citation type="journal article" date="2014" name="Genome Biol. Evol.">
        <title>Acetic acid bacteria genomes reveal functional traits for adaptation to life in insect guts.</title>
        <authorList>
            <person name="Chouaia B."/>
            <person name="Gaiarsa S."/>
            <person name="Crotti E."/>
            <person name="Comandatore F."/>
            <person name="Degli Esposti M."/>
            <person name="Ricci I."/>
            <person name="Alma A."/>
            <person name="Favia G."/>
            <person name="Bandi C."/>
            <person name="Daffonchio D."/>
        </authorList>
    </citation>
    <scope>NUCLEOTIDE SEQUENCE [LARGE SCALE GENOMIC DNA]</scope>
    <source>
        <strain evidence="2 3">SF2.1</strain>
    </source>
</reference>
<reference evidence="2 3" key="2">
    <citation type="journal article" date="2014" name="PLoS ONE">
        <title>Evolution of mitochondria reconstructed from the energy metabolism of living bacteria.</title>
        <authorList>
            <person name="Degli Esposti M."/>
            <person name="Chouaia B."/>
            <person name="Comandatore F."/>
            <person name="Crotti E."/>
            <person name="Sassera D."/>
            <person name="Lievens P.M."/>
            <person name="Daffonchio D."/>
            <person name="Bandi C."/>
        </authorList>
    </citation>
    <scope>NUCLEOTIDE SEQUENCE [LARGE SCALE GENOMIC DNA]</scope>
    <source>
        <strain evidence="2 3">SF2.1</strain>
    </source>
</reference>
<dbReference type="RefSeq" id="WP_023977707.1">
    <property type="nucleotide sequence ID" value="NZ_CBLX010000025.1"/>
</dbReference>
<sequence length="173" mass="17567">MNALAMIGGLLVTIYLAAQAAIAVVHMFSGGMASTAVQDADYIANHIKSNFGGNQNGSTNFSSVSNALAISTASVPRSMLNGDGQTIKGPWSTSYVNLSSSADGGSFYETWSGVPASACSELANAAAVNYINVNGTQIGFSPTSSVSTAVAQACNGTAGAMNNIVLSYVMNFE</sequence>
<dbReference type="InterPro" id="IPR045584">
    <property type="entry name" value="Pilin-like"/>
</dbReference>
<dbReference type="Gene3D" id="3.30.1690.10">
    <property type="entry name" value="TcpA-like pilin"/>
    <property type="match status" value="1"/>
</dbReference>
<organism evidence="2 3">
    <name type="scientific">Asaia bogorensis</name>
    <dbReference type="NCBI Taxonomy" id="91915"/>
    <lineage>
        <taxon>Bacteria</taxon>
        <taxon>Pseudomonadati</taxon>
        <taxon>Pseudomonadota</taxon>
        <taxon>Alphaproteobacteria</taxon>
        <taxon>Acetobacterales</taxon>
        <taxon>Acetobacteraceae</taxon>
        <taxon>Asaia</taxon>
    </lineage>
</organism>
<dbReference type="SUPFAM" id="SSF54523">
    <property type="entry name" value="Pili subunits"/>
    <property type="match status" value="1"/>
</dbReference>
<dbReference type="EMBL" id="CBLX010000025">
    <property type="protein sequence ID" value="CDG41006.1"/>
    <property type="molecule type" value="Genomic_DNA"/>
</dbReference>
<proteinExistence type="predicted"/>
<protein>
    <recommendedName>
        <fullName evidence="1">Type 4 secretion system PilS N-terminal domain-containing protein</fullName>
    </recommendedName>
</protein>
<dbReference type="Proteomes" id="UP000027583">
    <property type="component" value="Unassembled WGS sequence"/>
</dbReference>
<evidence type="ECO:0000259" key="1">
    <source>
        <dbReference type="Pfam" id="PF08805"/>
    </source>
</evidence>
<evidence type="ECO:0000313" key="3">
    <source>
        <dbReference type="Proteomes" id="UP000027583"/>
    </source>
</evidence>
<comment type="caution">
    <text evidence="2">The sequence shown here is derived from an EMBL/GenBank/DDBJ whole genome shotgun (WGS) entry which is preliminary data.</text>
</comment>